<dbReference type="AlphaFoldDB" id="D5XC03"/>
<dbReference type="EMBL" id="CP002028">
    <property type="protein sequence ID" value="ADG81551.1"/>
    <property type="molecule type" value="Genomic_DNA"/>
</dbReference>
<name>D5XC03_THEPJ</name>
<dbReference type="Proteomes" id="UP000002377">
    <property type="component" value="Chromosome"/>
</dbReference>
<accession>D5XC03</accession>
<keyword evidence="3" id="KW-1185">Reference proteome</keyword>
<keyword evidence="1" id="KW-1133">Transmembrane helix</keyword>
<gene>
    <name evidence="2" type="ordered locus">TherJR_0681</name>
</gene>
<keyword evidence="1" id="KW-0472">Membrane</keyword>
<keyword evidence="1" id="KW-0812">Transmembrane</keyword>
<reference evidence="2 3" key="1">
    <citation type="submission" date="2010-05" db="EMBL/GenBank/DDBJ databases">
        <title>Complete sequence of Thermincola sp. JR.</title>
        <authorList>
            <consortium name="US DOE Joint Genome Institute"/>
            <person name="Lucas S."/>
            <person name="Copeland A."/>
            <person name="Lapidus A."/>
            <person name="Cheng J.-F."/>
            <person name="Bruce D."/>
            <person name="Goodwin L."/>
            <person name="Pitluck S."/>
            <person name="Chertkov O."/>
            <person name="Detter J.C."/>
            <person name="Han C."/>
            <person name="Tapia R."/>
            <person name="Land M."/>
            <person name="Hauser L."/>
            <person name="Kyrpides N."/>
            <person name="Mikhailova N."/>
            <person name="Hazen T.C."/>
            <person name="Woyke T."/>
        </authorList>
    </citation>
    <scope>NUCLEOTIDE SEQUENCE [LARGE SCALE GENOMIC DNA]</scope>
    <source>
        <strain evidence="2 3">JR</strain>
    </source>
</reference>
<dbReference type="eggNOG" id="ENOG5033KRF">
    <property type="taxonomic scope" value="Bacteria"/>
</dbReference>
<protein>
    <submittedName>
        <fullName evidence="2">Uncharacterized protein</fullName>
    </submittedName>
</protein>
<dbReference type="RefSeq" id="WP_013119572.1">
    <property type="nucleotide sequence ID" value="NC_014152.1"/>
</dbReference>
<sequence length="95" mass="10989">MIVDFLKSNSTWIKDVFSIIFTGSATIVAILTYIRAKEKFLQPIRTEVIKKQTEILTEILEVFSKHEFSLDRALDYVNVAQINALNILFEYGFIN</sequence>
<evidence type="ECO:0000313" key="2">
    <source>
        <dbReference type="EMBL" id="ADG81551.1"/>
    </source>
</evidence>
<evidence type="ECO:0000256" key="1">
    <source>
        <dbReference type="SAM" id="Phobius"/>
    </source>
</evidence>
<dbReference type="HOGENOM" id="CLU_2371811_0_0_9"/>
<evidence type="ECO:0000313" key="3">
    <source>
        <dbReference type="Proteomes" id="UP000002377"/>
    </source>
</evidence>
<organism evidence="2 3">
    <name type="scientific">Thermincola potens (strain JR)</name>
    <dbReference type="NCBI Taxonomy" id="635013"/>
    <lineage>
        <taxon>Bacteria</taxon>
        <taxon>Bacillati</taxon>
        <taxon>Bacillota</taxon>
        <taxon>Clostridia</taxon>
        <taxon>Eubacteriales</taxon>
        <taxon>Thermincolaceae</taxon>
        <taxon>Thermincola</taxon>
    </lineage>
</organism>
<dbReference type="STRING" id="635013.TherJR_0681"/>
<dbReference type="OrthoDB" id="2083077at2"/>
<dbReference type="KEGG" id="tjr:TherJR_0681"/>
<feature type="transmembrane region" description="Helical" evidence="1">
    <location>
        <begin position="16"/>
        <end position="36"/>
    </location>
</feature>
<proteinExistence type="predicted"/>